<feature type="domain" description="SGNH hydrolase-type esterase" evidence="2">
    <location>
        <begin position="41"/>
        <end position="210"/>
    </location>
</feature>
<comment type="caution">
    <text evidence="3">The sequence shown here is derived from an EMBL/GenBank/DDBJ whole genome shotgun (WGS) entry which is preliminary data.</text>
</comment>
<evidence type="ECO:0000313" key="3">
    <source>
        <dbReference type="EMBL" id="MCV7226538.1"/>
    </source>
</evidence>
<dbReference type="Proteomes" id="UP001526201">
    <property type="component" value="Unassembled WGS sequence"/>
</dbReference>
<evidence type="ECO:0000259" key="2">
    <source>
        <dbReference type="Pfam" id="PF13472"/>
    </source>
</evidence>
<evidence type="ECO:0000256" key="1">
    <source>
        <dbReference type="SAM" id="SignalP"/>
    </source>
</evidence>
<gene>
    <name evidence="3" type="ORF">H7J73_10895</name>
</gene>
<dbReference type="InterPro" id="IPR036514">
    <property type="entry name" value="SGNH_hydro_sf"/>
</dbReference>
<feature type="chain" id="PRO_5046074932" evidence="1">
    <location>
        <begin position="21"/>
        <end position="229"/>
    </location>
</feature>
<dbReference type="EMBL" id="JACKTY010000028">
    <property type="protein sequence ID" value="MCV7226538.1"/>
    <property type="molecule type" value="Genomic_DNA"/>
</dbReference>
<evidence type="ECO:0000313" key="4">
    <source>
        <dbReference type="Proteomes" id="UP001526201"/>
    </source>
</evidence>
<keyword evidence="3" id="KW-0378">Hydrolase</keyword>
<dbReference type="InterPro" id="IPR013830">
    <property type="entry name" value="SGNH_hydro"/>
</dbReference>
<protein>
    <submittedName>
        <fullName evidence="3">SGNH/GDSL hydrolase family protein</fullName>
    </submittedName>
</protein>
<dbReference type="PANTHER" id="PTHR43784:SF2">
    <property type="entry name" value="GDSL-LIKE LIPASE_ACYLHYDROLASE, PUTATIVE (AFU_ORTHOLOGUE AFUA_2G00820)-RELATED"/>
    <property type="match status" value="1"/>
</dbReference>
<dbReference type="Pfam" id="PF13472">
    <property type="entry name" value="Lipase_GDSL_2"/>
    <property type="match status" value="1"/>
</dbReference>
<reference evidence="3 4" key="1">
    <citation type="journal article" date="2022" name="BMC Genomics">
        <title>Comparative genome analysis of mycobacteria focusing on tRNA and non-coding RNA.</title>
        <authorList>
            <person name="Behra P.R.K."/>
            <person name="Pettersson B.M.F."/>
            <person name="Ramesh M."/>
            <person name="Das S."/>
            <person name="Dasgupta S."/>
            <person name="Kirsebom L.A."/>
        </authorList>
    </citation>
    <scope>NUCLEOTIDE SEQUENCE [LARGE SCALE GENOMIC DNA]</scope>
    <source>
        <strain evidence="3 4">DSM 44078</strain>
    </source>
</reference>
<dbReference type="SUPFAM" id="SSF52266">
    <property type="entry name" value="SGNH hydrolase"/>
    <property type="match status" value="1"/>
</dbReference>
<dbReference type="NCBIfam" id="NF045548">
    <property type="entry name" value="GDSL_lipase"/>
    <property type="match status" value="1"/>
</dbReference>
<feature type="signal peptide" evidence="1">
    <location>
        <begin position="1"/>
        <end position="20"/>
    </location>
</feature>
<dbReference type="InterPro" id="IPR053140">
    <property type="entry name" value="GDSL_Rv0518-like"/>
</dbReference>
<keyword evidence="1" id="KW-0732">Signal</keyword>
<dbReference type="RefSeq" id="WP_264067896.1">
    <property type="nucleotide sequence ID" value="NZ_JACKTY010000028.1"/>
</dbReference>
<keyword evidence="4" id="KW-1185">Reference proteome</keyword>
<dbReference type="GO" id="GO:0016787">
    <property type="term" value="F:hydrolase activity"/>
    <property type="evidence" value="ECO:0007669"/>
    <property type="project" value="UniProtKB-KW"/>
</dbReference>
<name>A0ABT3CAN8_9MYCO</name>
<dbReference type="InterPro" id="IPR054624">
    <property type="entry name" value="GDSL_Rv0518"/>
</dbReference>
<proteinExistence type="predicted"/>
<sequence length="229" mass="24096">MRRLIALAIALAVVAGIGAAARPATDYRLANRQSPLYHIAVIGDSYTNGTDIGGVGPKGWTVQAFDALANQGVQISPDVAAEGRAGYGVRGDHGSLFVDLTGRVVHPDDNLVVFFGSRNDQGVDPTVLAGMAHDAFALARQLAPSANLLVVGPPWPTPDAPPDILQIRDVLKSQAQWAGASFFDPLAAGWFAGRPDLIGPDGVHPTDAGHIYMAQRLVPLISSQLPRRT</sequence>
<dbReference type="Gene3D" id="3.40.50.1110">
    <property type="entry name" value="SGNH hydrolase"/>
    <property type="match status" value="1"/>
</dbReference>
<accession>A0ABT3CAN8</accession>
<dbReference type="CDD" id="cd00229">
    <property type="entry name" value="SGNH_hydrolase"/>
    <property type="match status" value="1"/>
</dbReference>
<organism evidence="3 4">
    <name type="scientific">Mycolicibacterium komossense</name>
    <dbReference type="NCBI Taxonomy" id="1779"/>
    <lineage>
        <taxon>Bacteria</taxon>
        <taxon>Bacillati</taxon>
        <taxon>Actinomycetota</taxon>
        <taxon>Actinomycetes</taxon>
        <taxon>Mycobacteriales</taxon>
        <taxon>Mycobacteriaceae</taxon>
        <taxon>Mycolicibacterium</taxon>
    </lineage>
</organism>
<dbReference type="PANTHER" id="PTHR43784">
    <property type="entry name" value="GDSL-LIKE LIPASE/ACYLHYDROLASE, PUTATIVE (AFU_ORTHOLOGUE AFUA_2G00820)-RELATED"/>
    <property type="match status" value="1"/>
</dbReference>